<dbReference type="EMBL" id="DXAQ01000080">
    <property type="protein sequence ID" value="HIZ89312.1"/>
    <property type="molecule type" value="Genomic_DNA"/>
</dbReference>
<accession>A0A9D2GTX8</accession>
<feature type="transmembrane region" description="Helical" evidence="1">
    <location>
        <begin position="9"/>
        <end position="30"/>
    </location>
</feature>
<evidence type="ECO:0000313" key="3">
    <source>
        <dbReference type="Proteomes" id="UP000824176"/>
    </source>
</evidence>
<dbReference type="Gene3D" id="3.20.20.140">
    <property type="entry name" value="Metal-dependent hydrolases"/>
    <property type="match status" value="1"/>
</dbReference>
<dbReference type="AlphaFoldDB" id="A0A9D2GTX8"/>
<feature type="transmembrane region" description="Helical" evidence="1">
    <location>
        <begin position="372"/>
        <end position="393"/>
    </location>
</feature>
<reference evidence="2" key="1">
    <citation type="journal article" date="2021" name="PeerJ">
        <title>Extensive microbial diversity within the chicken gut microbiome revealed by metagenomics and culture.</title>
        <authorList>
            <person name="Gilroy R."/>
            <person name="Ravi A."/>
            <person name="Getino M."/>
            <person name="Pursley I."/>
            <person name="Horton D.L."/>
            <person name="Alikhan N.F."/>
            <person name="Baker D."/>
            <person name="Gharbi K."/>
            <person name="Hall N."/>
            <person name="Watson M."/>
            <person name="Adriaenssens E.M."/>
            <person name="Foster-Nyarko E."/>
            <person name="Jarju S."/>
            <person name="Secka A."/>
            <person name="Antonio M."/>
            <person name="Oren A."/>
            <person name="Chaudhuri R.R."/>
            <person name="La Ragione R."/>
            <person name="Hildebrand F."/>
            <person name="Pallen M.J."/>
        </authorList>
    </citation>
    <scope>NUCLEOTIDE SEQUENCE</scope>
    <source>
        <strain evidence="2">ChiW4-1371</strain>
    </source>
</reference>
<comment type="caution">
    <text evidence="2">The sequence shown here is derived from an EMBL/GenBank/DDBJ whole genome shotgun (WGS) entry which is preliminary data.</text>
</comment>
<reference evidence="2" key="2">
    <citation type="submission" date="2021-04" db="EMBL/GenBank/DDBJ databases">
        <authorList>
            <person name="Gilroy R."/>
        </authorList>
    </citation>
    <scope>NUCLEOTIDE SEQUENCE</scope>
    <source>
        <strain evidence="2">ChiW4-1371</strain>
    </source>
</reference>
<protein>
    <submittedName>
        <fullName evidence="2">Uncharacterized protein</fullName>
    </submittedName>
</protein>
<name>A0A9D2GTX8_9BACT</name>
<dbReference type="InterPro" id="IPR016195">
    <property type="entry name" value="Pol/histidinol_Pase-like"/>
</dbReference>
<dbReference type="Proteomes" id="UP000824176">
    <property type="component" value="Unassembled WGS sequence"/>
</dbReference>
<evidence type="ECO:0000313" key="2">
    <source>
        <dbReference type="EMBL" id="HIZ89312.1"/>
    </source>
</evidence>
<sequence length="400" mass="45592">MIKKFLKIFAFIISSIILLALLICIGIWVITPVYKFPEAVSFSGEKFYNPYKDYDNVHYVRANFHGHSRLGGGLTNGRNNSEEDVFKAYRDLEYGFATVSNYHHITGKPPYYNFPYVPAQEYGVNIFKTHMLLIGTSKKVYFDQPLWQGPNTIQYRINRIRDYNKIITLAHPAFLNGIEVEYMAKLTGYDLMEVVNTFAHSVSHWDMALSSGRPAFLLASDDTHNVFKNTDIGRNITMIPLNPDTQADKLYDTLKSGAAYGITVPHSVAALDRSDKLEVLKTHPQLLSMQVDNDTLYIKLNRIVDKIVFSADNGKVKAEYDNVSESSYKIADDDSYARATVYFDNGSIAYFNPVIRTNDGLKPNMPLVEVNYPLSIIKWLFSAVVVFTILYLLSQKYIRK</sequence>
<gene>
    <name evidence="2" type="ORF">H9804_05165</name>
</gene>
<keyword evidence="1" id="KW-0472">Membrane</keyword>
<proteinExistence type="predicted"/>
<organism evidence="2 3">
    <name type="scientific">Candidatus Mucispirillum faecigallinarum</name>
    <dbReference type="NCBI Taxonomy" id="2838699"/>
    <lineage>
        <taxon>Bacteria</taxon>
        <taxon>Pseudomonadati</taxon>
        <taxon>Deferribacterota</taxon>
        <taxon>Deferribacteres</taxon>
        <taxon>Deferribacterales</taxon>
        <taxon>Mucispirillaceae</taxon>
        <taxon>Mucispirillum</taxon>
    </lineage>
</organism>
<evidence type="ECO:0000256" key="1">
    <source>
        <dbReference type="SAM" id="Phobius"/>
    </source>
</evidence>
<keyword evidence="1" id="KW-0812">Transmembrane</keyword>
<dbReference type="SUPFAM" id="SSF89550">
    <property type="entry name" value="PHP domain-like"/>
    <property type="match status" value="1"/>
</dbReference>
<keyword evidence="1" id="KW-1133">Transmembrane helix</keyword>